<keyword evidence="1" id="KW-0472">Membrane</keyword>
<dbReference type="Pfam" id="PF04977">
    <property type="entry name" value="DivIC"/>
    <property type="match status" value="1"/>
</dbReference>
<dbReference type="GO" id="GO:0051301">
    <property type="term" value="P:cell division"/>
    <property type="evidence" value="ECO:0007669"/>
    <property type="project" value="InterPro"/>
</dbReference>
<feature type="transmembrane region" description="Helical" evidence="1">
    <location>
        <begin position="47"/>
        <end position="64"/>
    </location>
</feature>
<dbReference type="RefSeq" id="WP_059393737.1">
    <property type="nucleotide sequence ID" value="NZ_CAUZLZ010000004.1"/>
</dbReference>
<reference evidence="2" key="1">
    <citation type="journal article" date="2015" name="BMC Genomics">
        <title>Comparative genomics of Fructobacillus spp. and Leuconostoc spp. reveals niche-specific evolution of Fructobacillus spp.</title>
        <authorList>
            <person name="Endo A."/>
            <person name="Tanizawa Y."/>
            <person name="Tanaka N."/>
            <person name="Maeno S."/>
            <person name="Kumar H."/>
            <person name="Shiwa Y."/>
            <person name="Okada S."/>
            <person name="Yoshikawa H."/>
            <person name="Dicks L."/>
            <person name="Nakagawa J."/>
            <person name="Arita M."/>
        </authorList>
    </citation>
    <scope>NUCLEOTIDE SEQUENCE [LARGE SCALE GENOMIC DNA]</scope>
    <source>
        <strain evidence="2">F214-1</strain>
    </source>
</reference>
<accession>A0A3F3H2W0</accession>
<protein>
    <submittedName>
        <fullName evidence="2">Septation ring formation regulator EzrA</fullName>
    </submittedName>
</protein>
<proteinExistence type="predicted"/>
<sequence length="130" mass="14986">MVENEHRQSNIRPLNARIAKQIAASDARREASRRHYARAHHLRERRIVLIGLAVATVFMVQLVLGQVRLHAANQTLTKSELSLQAVQKENKSLKKTSNQLKDPAYLQQILRDKYGYSRKDETIYNLPDKS</sequence>
<dbReference type="InterPro" id="IPR007060">
    <property type="entry name" value="FtsL/DivIC"/>
</dbReference>
<dbReference type="AlphaFoldDB" id="A0A3F3H2W0"/>
<evidence type="ECO:0000256" key="1">
    <source>
        <dbReference type="SAM" id="Phobius"/>
    </source>
</evidence>
<dbReference type="InterPro" id="IPR039076">
    <property type="entry name" value="DivIC"/>
</dbReference>
<dbReference type="Proteomes" id="UP000064514">
    <property type="component" value="Unassembled WGS sequence"/>
</dbReference>
<dbReference type="STRING" id="709323.GCA_001047135_00854"/>
<keyword evidence="1" id="KW-0812">Transmembrane</keyword>
<dbReference type="PANTHER" id="PTHR40027">
    <property type="entry name" value="CELL DIVISION PROTEIN DIVIC"/>
    <property type="match status" value="1"/>
</dbReference>
<dbReference type="PANTHER" id="PTHR40027:SF1">
    <property type="entry name" value="CELL DIVISION PROTEIN DIVIC"/>
    <property type="match status" value="1"/>
</dbReference>
<keyword evidence="1" id="KW-1133">Transmembrane helix</keyword>
<dbReference type="EMBL" id="DF968081">
    <property type="protein sequence ID" value="GAP04307.1"/>
    <property type="molecule type" value="Genomic_DNA"/>
</dbReference>
<gene>
    <name evidence="2" type="ORF">FTRO_0040470</name>
</gene>
<name>A0A3F3H2W0_9LACO</name>
<evidence type="ECO:0000313" key="2">
    <source>
        <dbReference type="EMBL" id="GAP04307.1"/>
    </source>
</evidence>
<organism evidence="2">
    <name type="scientific">Fructobacillus tropaeoli</name>
    <dbReference type="NCBI Taxonomy" id="709323"/>
    <lineage>
        <taxon>Bacteria</taxon>
        <taxon>Bacillati</taxon>
        <taxon>Bacillota</taxon>
        <taxon>Bacilli</taxon>
        <taxon>Lactobacillales</taxon>
        <taxon>Lactobacillaceae</taxon>
        <taxon>Fructobacillus</taxon>
    </lineage>
</organism>